<organism evidence="2 3">
    <name type="scientific">Mycobacterium botniense</name>
    <dbReference type="NCBI Taxonomy" id="84962"/>
    <lineage>
        <taxon>Bacteria</taxon>
        <taxon>Bacillati</taxon>
        <taxon>Actinomycetota</taxon>
        <taxon>Actinomycetes</taxon>
        <taxon>Mycobacteriales</taxon>
        <taxon>Mycobacteriaceae</taxon>
        <taxon>Mycobacterium</taxon>
    </lineage>
</organism>
<evidence type="ECO:0008006" key="4">
    <source>
        <dbReference type="Google" id="ProtNLM"/>
    </source>
</evidence>
<evidence type="ECO:0000256" key="1">
    <source>
        <dbReference type="SAM" id="Phobius"/>
    </source>
</evidence>
<feature type="transmembrane region" description="Helical" evidence="1">
    <location>
        <begin position="114"/>
        <end position="132"/>
    </location>
</feature>
<keyword evidence="1" id="KW-0812">Transmembrane</keyword>
<comment type="caution">
    <text evidence="2">The sequence shown here is derived from an EMBL/GenBank/DDBJ whole genome shotgun (WGS) entry which is preliminary data.</text>
</comment>
<proteinExistence type="predicted"/>
<feature type="transmembrane region" description="Helical" evidence="1">
    <location>
        <begin position="44"/>
        <end position="66"/>
    </location>
</feature>
<name>A0A7I9XUL4_9MYCO</name>
<evidence type="ECO:0000313" key="3">
    <source>
        <dbReference type="Proteomes" id="UP000465361"/>
    </source>
</evidence>
<dbReference type="Proteomes" id="UP000465361">
    <property type="component" value="Unassembled WGS sequence"/>
</dbReference>
<dbReference type="RefSeq" id="WP_218033337.1">
    <property type="nucleotide sequence ID" value="NZ_BLKW01000002.1"/>
</dbReference>
<keyword evidence="1" id="KW-1133">Transmembrane helix</keyword>
<dbReference type="InterPro" id="IPR007272">
    <property type="entry name" value="Sulf_transp_TsuA/YedE"/>
</dbReference>
<gene>
    <name evidence="2" type="ORF">MBOT_08730</name>
</gene>
<accession>A0A7I9XUL4</accession>
<keyword evidence="3" id="KW-1185">Reference proteome</keyword>
<reference evidence="2 3" key="1">
    <citation type="journal article" date="2019" name="Emerg. Microbes Infect.">
        <title>Comprehensive subspecies identification of 175 nontuberculous mycobacteria species based on 7547 genomic profiles.</title>
        <authorList>
            <person name="Matsumoto Y."/>
            <person name="Kinjo T."/>
            <person name="Motooka D."/>
            <person name="Nabeya D."/>
            <person name="Jung N."/>
            <person name="Uechi K."/>
            <person name="Horii T."/>
            <person name="Iida T."/>
            <person name="Fujita J."/>
            <person name="Nakamura S."/>
        </authorList>
    </citation>
    <scope>NUCLEOTIDE SEQUENCE [LARGE SCALE GENOMIC DNA]</scope>
    <source>
        <strain evidence="2 3">JCM 17322</strain>
    </source>
</reference>
<keyword evidence="1" id="KW-0472">Membrane</keyword>
<sequence>MMITLTAPLWVGVIFGMVVGAIGEIWGIANPETLIRLARWKDRLLVGCIAIASAVGAVTLYGLSALGFSMHFSPKPIYIAGVMIGGLLFGAGMAISGYVPGSELMALGEGRRDAVYALPGGLLGAAAWTLLYPTPVGQ</sequence>
<dbReference type="EMBL" id="BLKW01000002">
    <property type="protein sequence ID" value="GFG73508.1"/>
    <property type="molecule type" value="Genomic_DNA"/>
</dbReference>
<dbReference type="Pfam" id="PF04143">
    <property type="entry name" value="Sulf_transp"/>
    <property type="match status" value="1"/>
</dbReference>
<evidence type="ECO:0000313" key="2">
    <source>
        <dbReference type="EMBL" id="GFG73508.1"/>
    </source>
</evidence>
<protein>
    <recommendedName>
        <fullName evidence="4">Sulphur transport domain-containing protein</fullName>
    </recommendedName>
</protein>
<dbReference type="AlphaFoldDB" id="A0A7I9XUL4"/>
<feature type="transmembrane region" description="Helical" evidence="1">
    <location>
        <begin position="78"/>
        <end position="99"/>
    </location>
</feature>